<evidence type="ECO:0000313" key="4">
    <source>
        <dbReference type="Proteomes" id="UP000094598"/>
    </source>
</evidence>
<evidence type="ECO:0000313" key="2">
    <source>
        <dbReference type="EMBL" id="AOQ24724.1"/>
    </source>
</evidence>
<evidence type="ECO:0000313" key="3">
    <source>
        <dbReference type="EMBL" id="TYL15738.1"/>
    </source>
</evidence>
<evidence type="ECO:0000256" key="1">
    <source>
        <dbReference type="SAM" id="Phobius"/>
    </source>
</evidence>
<protein>
    <submittedName>
        <fullName evidence="2">Uncharacterized protein</fullName>
    </submittedName>
</protein>
<feature type="transmembrane region" description="Helical" evidence="1">
    <location>
        <begin position="67"/>
        <end position="89"/>
    </location>
</feature>
<organism evidence="2 4">
    <name type="scientific">Neomoorella thermoacetica</name>
    <name type="common">Clostridium thermoaceticum</name>
    <dbReference type="NCBI Taxonomy" id="1525"/>
    <lineage>
        <taxon>Bacteria</taxon>
        <taxon>Bacillati</taxon>
        <taxon>Bacillota</taxon>
        <taxon>Clostridia</taxon>
        <taxon>Neomoorellales</taxon>
        <taxon>Neomoorellaceae</taxon>
        <taxon>Neomoorella</taxon>
    </lineage>
</organism>
<dbReference type="AlphaFoldDB" id="A0AAC9HIT7"/>
<proteinExistence type="predicted"/>
<dbReference type="EMBL" id="CP017019">
    <property type="protein sequence ID" value="AOQ24724.1"/>
    <property type="molecule type" value="Genomic_DNA"/>
</dbReference>
<gene>
    <name evidence="2" type="ORF">Maut_02296</name>
    <name evidence="3" type="ORF">MTAT_04770</name>
</gene>
<dbReference type="Proteomes" id="UP000094598">
    <property type="component" value="Chromosome"/>
</dbReference>
<dbReference type="Proteomes" id="UP000322283">
    <property type="component" value="Unassembled WGS sequence"/>
</dbReference>
<dbReference type="EMBL" id="VCDX01000001">
    <property type="protein sequence ID" value="TYL15738.1"/>
    <property type="molecule type" value="Genomic_DNA"/>
</dbReference>
<reference evidence="3 5" key="2">
    <citation type="submission" date="2019-05" db="EMBL/GenBank/DDBJ databases">
        <title>Genome sequence of Moorella thermoacetica ATCC 33924.</title>
        <authorList>
            <person name="Poehlein A."/>
            <person name="Bengelsdorf F.R."/>
            <person name="Duerre P."/>
            <person name="Daniel R."/>
        </authorList>
    </citation>
    <scope>NUCLEOTIDE SEQUENCE [LARGE SCALE GENOMIC DNA]</scope>
    <source>
        <strain evidence="3 5">ATCC 33924</strain>
    </source>
</reference>
<keyword evidence="1" id="KW-0472">Membrane</keyword>
<keyword evidence="1" id="KW-0812">Transmembrane</keyword>
<evidence type="ECO:0000313" key="5">
    <source>
        <dbReference type="Proteomes" id="UP000322283"/>
    </source>
</evidence>
<keyword evidence="5" id="KW-1185">Reference proteome</keyword>
<sequence>MAKNLKLAVGEVAAEVQRLERLEKTVYENLEPRVAKLEQQQAATDVRFEMIMTNIDELKEGFKRVTAWTQATAITVGLSLLGLIAAWMFGGK</sequence>
<accession>A0AAC9HIT7</accession>
<keyword evidence="1" id="KW-1133">Transmembrane helix</keyword>
<name>A0AAC9HIT7_NEOTH</name>
<reference evidence="2 4" key="1">
    <citation type="submission" date="2016-08" db="EMBL/GenBank/DDBJ databases">
        <title>Moorella thermoacetica DSM 103132.</title>
        <authorList>
            <person name="Jendresen C.B."/>
            <person name="Redl S.M."/>
            <person name="Jensen T.O."/>
            <person name="Nielsen A.T."/>
        </authorList>
    </citation>
    <scope>NUCLEOTIDE SEQUENCE [LARGE SCALE GENOMIC DNA]</scope>
    <source>
        <strain evidence="2 4">DSM 103132</strain>
    </source>
</reference>